<reference evidence="2 3" key="1">
    <citation type="submission" date="2013-11" db="EMBL/GenBank/DDBJ databases">
        <title>Draft genome of the bovine lungworm Dictyocaulus viviparus.</title>
        <authorList>
            <person name="Mitreva M."/>
        </authorList>
    </citation>
    <scope>NUCLEOTIDE SEQUENCE [LARGE SCALE GENOMIC DNA]</scope>
    <source>
        <strain evidence="2 3">HannoverDv2000</strain>
    </source>
</reference>
<feature type="transmembrane region" description="Helical" evidence="1">
    <location>
        <begin position="120"/>
        <end position="140"/>
    </location>
</feature>
<gene>
    <name evidence="2" type="ORF">DICVIV_00125</name>
</gene>
<feature type="transmembrane region" description="Helical" evidence="1">
    <location>
        <begin position="49"/>
        <end position="68"/>
    </location>
</feature>
<protein>
    <submittedName>
        <fullName evidence="2">Uncharacterized protein</fullName>
    </submittedName>
</protein>
<dbReference type="EMBL" id="KN716150">
    <property type="protein sequence ID" value="KJH53696.1"/>
    <property type="molecule type" value="Genomic_DNA"/>
</dbReference>
<reference evidence="3" key="2">
    <citation type="journal article" date="2016" name="Sci. Rep.">
        <title>Dictyocaulus viviparus genome, variome and transcriptome elucidate lungworm biology and support future intervention.</title>
        <authorList>
            <person name="McNulty S.N."/>
            <person name="Strube C."/>
            <person name="Rosa B.A."/>
            <person name="Martin J.C."/>
            <person name="Tyagi R."/>
            <person name="Choi Y.J."/>
            <person name="Wang Q."/>
            <person name="Hallsworth Pepin K."/>
            <person name="Zhang X."/>
            <person name="Ozersky P."/>
            <person name="Wilson R.K."/>
            <person name="Sternberg P.W."/>
            <person name="Gasser R.B."/>
            <person name="Mitreva M."/>
        </authorList>
    </citation>
    <scope>NUCLEOTIDE SEQUENCE [LARGE SCALE GENOMIC DNA]</scope>
    <source>
        <strain evidence="3">HannoverDv2000</strain>
    </source>
</reference>
<feature type="transmembrane region" description="Helical" evidence="1">
    <location>
        <begin position="95"/>
        <end position="113"/>
    </location>
</feature>
<dbReference type="OrthoDB" id="5804124at2759"/>
<dbReference type="AlphaFoldDB" id="A0A0D8YG95"/>
<dbReference type="Proteomes" id="UP000053766">
    <property type="component" value="Unassembled WGS sequence"/>
</dbReference>
<name>A0A0D8YG95_DICVI</name>
<sequence length="218" mass="25211">MQFFTRAIPMSLSLKRHDSATIIESSNKTSNGEVRQRIWSSFNPKRQFCLLKAIFIVLFLVDIVHWAYLLRDDNAENPNSWRFYKKFQSFDTNYLIVRMFSDTFTCVLGLGAAMWTHKPVLALPCTIIQLVFLLIRAVVWTVRSLNKTFVPVESTIEDKTFVACEIILPSLWALLSIQIVRTMKHLRPYELHGYANPPVIVLTVKNDENDESVQIEIA</sequence>
<evidence type="ECO:0000313" key="2">
    <source>
        <dbReference type="EMBL" id="KJH53696.1"/>
    </source>
</evidence>
<organism evidence="2 3">
    <name type="scientific">Dictyocaulus viviparus</name>
    <name type="common">Bovine lungworm</name>
    <dbReference type="NCBI Taxonomy" id="29172"/>
    <lineage>
        <taxon>Eukaryota</taxon>
        <taxon>Metazoa</taxon>
        <taxon>Ecdysozoa</taxon>
        <taxon>Nematoda</taxon>
        <taxon>Chromadorea</taxon>
        <taxon>Rhabditida</taxon>
        <taxon>Rhabditina</taxon>
        <taxon>Rhabditomorpha</taxon>
        <taxon>Strongyloidea</taxon>
        <taxon>Metastrongylidae</taxon>
        <taxon>Dictyocaulus</taxon>
    </lineage>
</organism>
<keyword evidence="3" id="KW-1185">Reference proteome</keyword>
<evidence type="ECO:0000256" key="1">
    <source>
        <dbReference type="SAM" id="Phobius"/>
    </source>
</evidence>
<keyword evidence="1" id="KW-1133">Transmembrane helix</keyword>
<proteinExistence type="predicted"/>
<keyword evidence="1" id="KW-0812">Transmembrane</keyword>
<evidence type="ECO:0000313" key="3">
    <source>
        <dbReference type="Proteomes" id="UP000053766"/>
    </source>
</evidence>
<accession>A0A0D8YG95</accession>
<keyword evidence="1" id="KW-0472">Membrane</keyword>